<dbReference type="InterPro" id="IPR028087">
    <property type="entry name" value="Tad_N"/>
</dbReference>
<name>A0A286IBT4_9HYPH</name>
<proteinExistence type="predicted"/>
<organism evidence="2 3">
    <name type="scientific">Hoeflea halophila</name>
    <dbReference type="NCBI Taxonomy" id="714899"/>
    <lineage>
        <taxon>Bacteria</taxon>
        <taxon>Pseudomonadati</taxon>
        <taxon>Pseudomonadota</taxon>
        <taxon>Alphaproteobacteria</taxon>
        <taxon>Hyphomicrobiales</taxon>
        <taxon>Rhizobiaceae</taxon>
        <taxon>Hoeflea</taxon>
    </lineage>
</organism>
<dbReference type="Gene3D" id="3.40.50.410">
    <property type="entry name" value="von Willebrand factor, type A domain"/>
    <property type="match status" value="1"/>
</dbReference>
<dbReference type="CDD" id="cd00198">
    <property type="entry name" value="vWFA"/>
    <property type="match status" value="1"/>
</dbReference>
<accession>A0A286IBT4</accession>
<evidence type="ECO:0000313" key="2">
    <source>
        <dbReference type="EMBL" id="SOE17593.1"/>
    </source>
</evidence>
<dbReference type="SUPFAM" id="SSF53300">
    <property type="entry name" value="vWA-like"/>
    <property type="match status" value="1"/>
</dbReference>
<dbReference type="PROSITE" id="PS50234">
    <property type="entry name" value="VWFA"/>
    <property type="match status" value="1"/>
</dbReference>
<dbReference type="EMBL" id="OCPC01000003">
    <property type="protein sequence ID" value="SOE17593.1"/>
    <property type="molecule type" value="Genomic_DNA"/>
</dbReference>
<feature type="domain" description="VWFA" evidence="1">
    <location>
        <begin position="160"/>
        <end position="393"/>
    </location>
</feature>
<dbReference type="Proteomes" id="UP000219465">
    <property type="component" value="Unassembled WGS sequence"/>
</dbReference>
<dbReference type="InterPro" id="IPR002035">
    <property type="entry name" value="VWF_A"/>
</dbReference>
<evidence type="ECO:0000313" key="3">
    <source>
        <dbReference type="Proteomes" id="UP000219465"/>
    </source>
</evidence>
<reference evidence="3" key="1">
    <citation type="submission" date="2017-08" db="EMBL/GenBank/DDBJ databases">
        <authorList>
            <person name="Varghese N."/>
            <person name="Submissions S."/>
        </authorList>
    </citation>
    <scope>NUCLEOTIDE SEQUENCE [LARGE SCALE GENOMIC DNA]</scope>
    <source>
        <strain evidence="3">KCTC 23107</strain>
    </source>
</reference>
<dbReference type="RefSeq" id="WP_179759044.1">
    <property type="nucleotide sequence ID" value="NZ_OCPC01000003.1"/>
</dbReference>
<dbReference type="SMART" id="SM00327">
    <property type="entry name" value="VWA"/>
    <property type="match status" value="1"/>
</dbReference>
<dbReference type="AlphaFoldDB" id="A0A286IBT4"/>
<protein>
    <submittedName>
        <fullName evidence="2">Flp pilus assembly protein TadG</fullName>
    </submittedName>
</protein>
<gene>
    <name evidence="2" type="ORF">SAMN05877838_2494</name>
</gene>
<dbReference type="Pfam" id="PF00092">
    <property type="entry name" value="VWA"/>
    <property type="match status" value="1"/>
</dbReference>
<keyword evidence="3" id="KW-1185">Reference proteome</keyword>
<dbReference type="InterPro" id="IPR036465">
    <property type="entry name" value="vWFA_dom_sf"/>
</dbReference>
<evidence type="ECO:0000259" key="1">
    <source>
        <dbReference type="PROSITE" id="PS50234"/>
    </source>
</evidence>
<dbReference type="Pfam" id="PF13400">
    <property type="entry name" value="Tad"/>
    <property type="match status" value="1"/>
</dbReference>
<sequence length="406" mass="44198">MFKSTIMKIGNILRADDGNFAMLTALLTPVLIVAGSLALDTSNALSMKVRLQNAADSAALATASQLAEENIVESEAVDYATDFFTAQISGDAAAFDGFSATPSVTLSKTGSGKKTVWKVDVTAVGSQRSSVMGRFAGRETIDVTINGTSASARDGSNPLSMMLVLDRSGSMDWSSGRTTTEVVPKYCRRWVYDHRYGWRRKTYQCGTKKVETDVPKIDVLKEAVADLTAHIEESDPTDEYARMGAVAYNSETRNSDKQRISWTKSDVMDFANALEATGGTNSEDAMRWAYEQVTDSTEINAHYSRNGSKVPSTFIVFMTDGENSTGSSYWNNYADSQTLKYCTKAKNKGVMIFTVAFQAPDRGKQLLSSCASGSGFYYTADSADELKQAFKDIGEEAVKLVTRLTD</sequence>